<accession>A0A151GV80</accession>
<dbReference type="EMBL" id="LAYC01000001">
    <property type="protein sequence ID" value="KYK61004.1"/>
    <property type="molecule type" value="Genomic_DNA"/>
</dbReference>
<feature type="compositionally biased region" description="Basic and acidic residues" evidence="1">
    <location>
        <begin position="138"/>
        <end position="148"/>
    </location>
</feature>
<gene>
    <name evidence="2" type="ORF">DCS_02144</name>
</gene>
<feature type="region of interest" description="Disordered" evidence="1">
    <location>
        <begin position="1"/>
        <end position="24"/>
    </location>
</feature>
<dbReference type="InParanoid" id="A0A151GV80"/>
<dbReference type="GeneID" id="63714787"/>
<keyword evidence="3" id="KW-1185">Reference proteome</keyword>
<comment type="caution">
    <text evidence="2">The sequence shown here is derived from an EMBL/GenBank/DDBJ whole genome shotgun (WGS) entry which is preliminary data.</text>
</comment>
<evidence type="ECO:0000313" key="3">
    <source>
        <dbReference type="Proteomes" id="UP000076580"/>
    </source>
</evidence>
<feature type="region of interest" description="Disordered" evidence="1">
    <location>
        <begin position="122"/>
        <end position="177"/>
    </location>
</feature>
<evidence type="ECO:0000256" key="1">
    <source>
        <dbReference type="SAM" id="MobiDB-lite"/>
    </source>
</evidence>
<protein>
    <submittedName>
        <fullName evidence="2">Uncharacterized protein</fullName>
    </submittedName>
</protein>
<dbReference type="Proteomes" id="UP000076580">
    <property type="component" value="Chromosome 01"/>
</dbReference>
<organism evidence="2 3">
    <name type="scientific">Drechmeria coniospora</name>
    <name type="common">Nematophagous fungus</name>
    <name type="synonym">Meria coniospora</name>
    <dbReference type="NCBI Taxonomy" id="98403"/>
    <lineage>
        <taxon>Eukaryota</taxon>
        <taxon>Fungi</taxon>
        <taxon>Dikarya</taxon>
        <taxon>Ascomycota</taxon>
        <taxon>Pezizomycotina</taxon>
        <taxon>Sordariomycetes</taxon>
        <taxon>Hypocreomycetidae</taxon>
        <taxon>Hypocreales</taxon>
        <taxon>Ophiocordycipitaceae</taxon>
        <taxon>Drechmeria</taxon>
    </lineage>
</organism>
<proteinExistence type="predicted"/>
<feature type="compositionally biased region" description="Basic and acidic residues" evidence="1">
    <location>
        <begin position="1"/>
        <end position="10"/>
    </location>
</feature>
<evidence type="ECO:0000313" key="2">
    <source>
        <dbReference type="EMBL" id="KYK61004.1"/>
    </source>
</evidence>
<name>A0A151GV80_DRECN</name>
<dbReference type="AlphaFoldDB" id="A0A151GV80"/>
<reference evidence="2 3" key="1">
    <citation type="journal article" date="2016" name="Sci. Rep.">
        <title>Insights into Adaptations to a Near-Obligate Nematode Endoparasitic Lifestyle from the Finished Genome of Drechmeria coniospora.</title>
        <authorList>
            <person name="Zhang L."/>
            <person name="Zhou Z."/>
            <person name="Guo Q."/>
            <person name="Fokkens L."/>
            <person name="Miskei M."/>
            <person name="Pocsi I."/>
            <person name="Zhang W."/>
            <person name="Chen M."/>
            <person name="Wang L."/>
            <person name="Sun Y."/>
            <person name="Donzelli B.G."/>
            <person name="Gibson D.M."/>
            <person name="Nelson D.R."/>
            <person name="Luo J.G."/>
            <person name="Rep M."/>
            <person name="Liu H."/>
            <person name="Yang S."/>
            <person name="Wang J."/>
            <person name="Krasnoff S.B."/>
            <person name="Xu Y."/>
            <person name="Molnar I."/>
            <person name="Lin M."/>
        </authorList>
    </citation>
    <scope>NUCLEOTIDE SEQUENCE [LARGE SCALE GENOMIC DNA]</scope>
    <source>
        <strain evidence="2 3">ARSEF 6962</strain>
    </source>
</reference>
<dbReference type="RefSeq" id="XP_040660356.1">
    <property type="nucleotide sequence ID" value="XM_040799473.1"/>
</dbReference>
<sequence>MLHRPEREMADEAGGGCRDAQAASSYAPLTPVKDESGDWLEALNHDGAAEVPFAASSTCSAATCQPQALCAHHAVSGTECLHTAQVGGAPTTPAAMPPALERRARARARARDEHEHELRFNRCSGDGRTKKSARRATRSADVEAEHKAQAMTVTVEPVAELASPRRTGFTPPPSPPPSPFPPLVPLVSGFLWSTHARPSPSLTLLILAPPSDGITAASDGRRDEHRRDGRHSMAVGTRLSVLVLALVQKRQDFVPNGPRLG</sequence>